<evidence type="ECO:0008006" key="3">
    <source>
        <dbReference type="Google" id="ProtNLM"/>
    </source>
</evidence>
<protein>
    <recommendedName>
        <fullName evidence="3">Prokaryotic glutathione synthetase ATP-binding domain-containing protein</fullName>
    </recommendedName>
</protein>
<evidence type="ECO:0000313" key="1">
    <source>
        <dbReference type="EMBL" id="MBB6542039.1"/>
    </source>
</evidence>
<dbReference type="SUPFAM" id="SSF56059">
    <property type="entry name" value="Glutathione synthetase ATP-binding domain-like"/>
    <property type="match status" value="1"/>
</dbReference>
<dbReference type="Proteomes" id="UP000537141">
    <property type="component" value="Unassembled WGS sequence"/>
</dbReference>
<gene>
    <name evidence="1" type="ORF">HNQ55_000514</name>
</gene>
<proteinExistence type="predicted"/>
<dbReference type="AlphaFoldDB" id="A0A7X0TSE6"/>
<comment type="caution">
    <text evidence="1">The sequence shown here is derived from an EMBL/GenBank/DDBJ whole genome shotgun (WGS) entry which is preliminary data.</text>
</comment>
<dbReference type="EMBL" id="JACHHU010000002">
    <property type="protein sequence ID" value="MBB6542039.1"/>
    <property type="molecule type" value="Genomic_DNA"/>
</dbReference>
<reference evidence="1 2" key="1">
    <citation type="submission" date="2020-08" db="EMBL/GenBank/DDBJ databases">
        <title>Genomic Encyclopedia of Type Strains, Phase IV (KMG-IV): sequencing the most valuable type-strain genomes for metagenomic binning, comparative biology and taxonomic classification.</title>
        <authorList>
            <person name="Goeker M."/>
        </authorList>
    </citation>
    <scope>NUCLEOTIDE SEQUENCE [LARGE SCALE GENOMIC DNA]</scope>
    <source>
        <strain evidence="1 2">DSM 26287</strain>
    </source>
</reference>
<keyword evidence="2" id="KW-1185">Reference proteome</keyword>
<evidence type="ECO:0000313" key="2">
    <source>
        <dbReference type="Proteomes" id="UP000537141"/>
    </source>
</evidence>
<dbReference type="RefSeq" id="WP_184422239.1">
    <property type="nucleotide sequence ID" value="NZ_AP027362.1"/>
</dbReference>
<dbReference type="InterPro" id="IPR053191">
    <property type="entry name" value="DcsG_Biosynth_Enzyme"/>
</dbReference>
<dbReference type="PANTHER" id="PTHR39217">
    <property type="match status" value="1"/>
</dbReference>
<dbReference type="Gene3D" id="3.30.470.20">
    <property type="entry name" value="ATP-grasp fold, B domain"/>
    <property type="match status" value="1"/>
</dbReference>
<organism evidence="1 2">
    <name type="scientific">Thalassotalea piscium</name>
    <dbReference type="NCBI Taxonomy" id="1230533"/>
    <lineage>
        <taxon>Bacteria</taxon>
        <taxon>Pseudomonadati</taxon>
        <taxon>Pseudomonadota</taxon>
        <taxon>Gammaproteobacteria</taxon>
        <taxon>Alteromonadales</taxon>
        <taxon>Colwelliaceae</taxon>
        <taxon>Thalassotalea</taxon>
    </lineage>
</organism>
<dbReference type="PANTHER" id="PTHR39217:SF1">
    <property type="entry name" value="GLUTATHIONE SYNTHETASE"/>
    <property type="match status" value="1"/>
</dbReference>
<accession>A0A7X0TSE6</accession>
<name>A0A7X0TSE6_9GAMM</name>
<sequence>MNKCAILTMDSLDNFEAYDQLIVSPLAALGWQVDMVSWRKQDVDWSNYSAVIIRSPWDYQDDAPAFLAVLEAIEASSAHLENSLAIVRWNIDKQYLKDLQQQNVSVVPTIWREQINQKALSLDELQGYFDHFKQDQIVLKPRISANADNTFWINRNSVQQYYEQIHNAFLTRNFMVQPFIESVIKEGEFSLFYFNGHYSHTILKTPKANDFRVQEEHGGQLKSITPEKSLLEFAEKSMTAITTLHQTPLYARVDFVRNEGGFALMEAELIEPSLYFNMDEESPKRFAKAFVERMQHITL</sequence>